<accession>A0A936YYX0</accession>
<feature type="domain" description="DUF8198" evidence="1">
    <location>
        <begin position="20"/>
        <end position="229"/>
    </location>
</feature>
<dbReference type="RefSeq" id="WP_201674384.1">
    <property type="nucleotide sequence ID" value="NZ_JAEQNE010000002.1"/>
</dbReference>
<evidence type="ECO:0000313" key="3">
    <source>
        <dbReference type="Proteomes" id="UP000599109"/>
    </source>
</evidence>
<keyword evidence="3" id="KW-1185">Reference proteome</keyword>
<dbReference type="EMBL" id="JAEQNE010000002">
    <property type="protein sequence ID" value="MBL0391779.1"/>
    <property type="molecule type" value="Genomic_DNA"/>
</dbReference>
<dbReference type="Pfam" id="PF26621">
    <property type="entry name" value="DUF8198"/>
    <property type="match status" value="1"/>
</dbReference>
<protein>
    <recommendedName>
        <fullName evidence="1">DUF8198 domain-containing protein</fullName>
    </recommendedName>
</protein>
<evidence type="ECO:0000313" key="2">
    <source>
        <dbReference type="EMBL" id="MBL0391779.1"/>
    </source>
</evidence>
<dbReference type="Proteomes" id="UP000599109">
    <property type="component" value="Unassembled WGS sequence"/>
</dbReference>
<name>A0A936YYX0_9BURK</name>
<sequence>MNTAETIRRAVAEVEAMRREGRDLPDIGAAVGRVKRLQARRFEGTYADLLADGPYRAAARFFLQELYGERDFAERDAQFARIAGAVEKLFPRDVADTAAALAQLHALTESLDHAIARAMGPLEGDEVPTYVRAWKAVDRRGDRRRQLETVLAIGTEMSRLTRLPGLRLMLKVMRGPASAAGMGSLQRFLESGFDTFSSVARQRGGAERFLETIREREFRLMDVMFDADPVACETELRRTLGQAR</sequence>
<evidence type="ECO:0000259" key="1">
    <source>
        <dbReference type="Pfam" id="PF26621"/>
    </source>
</evidence>
<dbReference type="InterPro" id="IPR058063">
    <property type="entry name" value="FFLEE_fam"/>
</dbReference>
<comment type="caution">
    <text evidence="2">The sequence shown here is derived from an EMBL/GenBank/DDBJ whole genome shotgun (WGS) entry which is preliminary data.</text>
</comment>
<dbReference type="InterPro" id="IPR058511">
    <property type="entry name" value="DUF8198"/>
</dbReference>
<dbReference type="AlphaFoldDB" id="A0A936YYX0"/>
<proteinExistence type="predicted"/>
<dbReference type="NCBIfam" id="NF047641">
    <property type="entry name" value="FFLEE_fam"/>
    <property type="match status" value="1"/>
</dbReference>
<organism evidence="2 3">
    <name type="scientific">Ramlibacter monticola</name>
    <dbReference type="NCBI Taxonomy" id="1926872"/>
    <lineage>
        <taxon>Bacteria</taxon>
        <taxon>Pseudomonadati</taxon>
        <taxon>Pseudomonadota</taxon>
        <taxon>Betaproteobacteria</taxon>
        <taxon>Burkholderiales</taxon>
        <taxon>Comamonadaceae</taxon>
        <taxon>Ramlibacter</taxon>
    </lineage>
</organism>
<gene>
    <name evidence="2" type="ORF">JJ685_11585</name>
</gene>
<reference evidence="2 3" key="1">
    <citation type="journal article" date="2017" name="Int. J. Syst. Evol. Microbiol.">
        <title>Ramlibacter monticola sp. nov., isolated from forest soil.</title>
        <authorList>
            <person name="Chaudhary D.K."/>
            <person name="Kim J."/>
        </authorList>
    </citation>
    <scope>NUCLEOTIDE SEQUENCE [LARGE SCALE GENOMIC DNA]</scope>
    <source>
        <strain evidence="2 3">KACC 19175</strain>
    </source>
</reference>